<dbReference type="RefSeq" id="WP_096802983.1">
    <property type="nucleotide sequence ID" value="NZ_CP023563.1"/>
</dbReference>
<dbReference type="AlphaFoldDB" id="A0A291GPG6"/>
<proteinExistence type="predicted"/>
<dbReference type="InterPro" id="IPR027417">
    <property type="entry name" value="P-loop_NTPase"/>
</dbReference>
<gene>
    <name evidence="1" type="ORF">CFK38_10265</name>
</gene>
<dbReference type="KEGG" id="brz:CFK38_10265"/>
<dbReference type="InterPro" id="IPR050625">
    <property type="entry name" value="ParA/MinD_ATPase"/>
</dbReference>
<dbReference type="PANTHER" id="PTHR43384">
    <property type="entry name" value="SEPTUM SITE-DETERMINING PROTEIN MIND HOMOLOG, CHLOROPLASTIC-RELATED"/>
    <property type="match status" value="1"/>
</dbReference>
<dbReference type="SUPFAM" id="SSF52540">
    <property type="entry name" value="P-loop containing nucleoside triphosphate hydrolases"/>
    <property type="match status" value="1"/>
</dbReference>
<organism evidence="1 2">
    <name type="scientific">Brachybacterium vulturis</name>
    <dbReference type="NCBI Taxonomy" id="2017484"/>
    <lineage>
        <taxon>Bacteria</taxon>
        <taxon>Bacillati</taxon>
        <taxon>Actinomycetota</taxon>
        <taxon>Actinomycetes</taxon>
        <taxon>Micrococcales</taxon>
        <taxon>Dermabacteraceae</taxon>
        <taxon>Brachybacterium</taxon>
    </lineage>
</organism>
<reference evidence="2" key="1">
    <citation type="submission" date="2017-09" db="EMBL/GenBank/DDBJ databases">
        <title>Brachybacterium sp. VM2412.</title>
        <authorList>
            <person name="Tak E.J."/>
            <person name="Bae J.-W."/>
        </authorList>
    </citation>
    <scope>NUCLEOTIDE SEQUENCE [LARGE SCALE GENOMIC DNA]</scope>
    <source>
        <strain evidence="2">VM2412</strain>
    </source>
</reference>
<sequence length="396" mass="41579">MTRVLLAPASPLVESLVREATGGGHLALPPGPLATDANQLFAFVAATGLPDVVVVDTTTVGIEPALALSASIDHWFPGITTVLFSDRAVELGLAALRVGVRDILPLEVTADRVRIVFDRAGAAARARRIAHLPQSAAAPQPAAPADRHGQVISVLSPKGGAGRTSIATNLALGLVRTTAMPTVLVDLDLQFGDVALTLDLAPEYGLPDAISGRGTLDSMLLKTFLTKHSSGLYVLPGASAPEAADAVRAEDIGQLLTVLAGEFRYVVVDTAAGLTEHTLAAVEKSHDLVFVAPSDVPGLRALRTGMQTLVALDLMSSTRHVVHNDAHRRTGLTRSDVESTLEHEVHVEIPRSWGMIAAMNQGAPLLLGRSSDPAAKALQQLVRRFVPAPTRTGRPR</sequence>
<dbReference type="Gene3D" id="3.40.50.300">
    <property type="entry name" value="P-loop containing nucleotide triphosphate hydrolases"/>
    <property type="match status" value="1"/>
</dbReference>
<dbReference type="OrthoDB" id="3448281at2"/>
<dbReference type="Proteomes" id="UP000218165">
    <property type="component" value="Chromosome"/>
</dbReference>
<name>A0A291GPG6_9MICO</name>
<dbReference type="GO" id="GO:0009898">
    <property type="term" value="C:cytoplasmic side of plasma membrane"/>
    <property type="evidence" value="ECO:0007669"/>
    <property type="project" value="TreeGrafter"/>
</dbReference>
<protein>
    <submittedName>
        <fullName evidence="1">Pilus assembly protein CpaE</fullName>
    </submittedName>
</protein>
<dbReference type="GO" id="GO:0051782">
    <property type="term" value="P:negative regulation of cell division"/>
    <property type="evidence" value="ECO:0007669"/>
    <property type="project" value="TreeGrafter"/>
</dbReference>
<dbReference type="EMBL" id="CP023563">
    <property type="protein sequence ID" value="ATG51864.1"/>
    <property type="molecule type" value="Genomic_DNA"/>
</dbReference>
<accession>A0A291GPG6</accession>
<dbReference type="PANTHER" id="PTHR43384:SF13">
    <property type="entry name" value="SLR0110 PROTEIN"/>
    <property type="match status" value="1"/>
</dbReference>
<dbReference type="GO" id="GO:0005829">
    <property type="term" value="C:cytosol"/>
    <property type="evidence" value="ECO:0007669"/>
    <property type="project" value="TreeGrafter"/>
</dbReference>
<evidence type="ECO:0000313" key="2">
    <source>
        <dbReference type="Proteomes" id="UP000218165"/>
    </source>
</evidence>
<evidence type="ECO:0000313" key="1">
    <source>
        <dbReference type="EMBL" id="ATG51864.1"/>
    </source>
</evidence>
<keyword evidence="2" id="KW-1185">Reference proteome</keyword>
<dbReference type="GO" id="GO:0005524">
    <property type="term" value="F:ATP binding"/>
    <property type="evidence" value="ECO:0007669"/>
    <property type="project" value="TreeGrafter"/>
</dbReference>
<dbReference type="GO" id="GO:0016887">
    <property type="term" value="F:ATP hydrolysis activity"/>
    <property type="evidence" value="ECO:0007669"/>
    <property type="project" value="TreeGrafter"/>
</dbReference>